<dbReference type="AlphaFoldDB" id="A0A9W6M294"/>
<evidence type="ECO:0000313" key="3">
    <source>
        <dbReference type="Proteomes" id="UP001142317"/>
    </source>
</evidence>
<keyword evidence="3" id="KW-1185">Reference proteome</keyword>
<sequence>MSDRTIAAVAISVAAVAGAVLVAGLTWLADLVRAGIAAFAVFGGGVL</sequence>
<evidence type="ECO:0000313" key="2">
    <source>
        <dbReference type="EMBL" id="GLJ78691.1"/>
    </source>
</evidence>
<proteinExistence type="predicted"/>
<reference evidence="2" key="1">
    <citation type="journal article" date="2014" name="Int. J. Syst. Evol. Microbiol.">
        <title>Complete genome sequence of Corynebacterium casei LMG S-19264T (=DSM 44701T), isolated from a smear-ripened cheese.</title>
        <authorList>
            <consortium name="US DOE Joint Genome Institute (JGI-PGF)"/>
            <person name="Walter F."/>
            <person name="Albersmeier A."/>
            <person name="Kalinowski J."/>
            <person name="Ruckert C."/>
        </authorList>
    </citation>
    <scope>NUCLEOTIDE SEQUENCE</scope>
    <source>
        <strain evidence="2">VKM Ac-1447</strain>
    </source>
</reference>
<dbReference type="Proteomes" id="UP001142317">
    <property type="component" value="Unassembled WGS sequence"/>
</dbReference>
<comment type="caution">
    <text evidence="2">The sequence shown here is derived from an EMBL/GenBank/DDBJ whole genome shotgun (WGS) entry which is preliminary data.</text>
</comment>
<dbReference type="EMBL" id="BSEO01000001">
    <property type="protein sequence ID" value="GLJ78691.1"/>
    <property type="molecule type" value="Genomic_DNA"/>
</dbReference>
<keyword evidence="1" id="KW-1133">Transmembrane helix</keyword>
<keyword evidence="1" id="KW-0812">Transmembrane</keyword>
<evidence type="ECO:0000256" key="1">
    <source>
        <dbReference type="SAM" id="Phobius"/>
    </source>
</evidence>
<protein>
    <submittedName>
        <fullName evidence="2">Uncharacterized protein</fullName>
    </submittedName>
</protein>
<feature type="transmembrane region" description="Helical" evidence="1">
    <location>
        <begin position="6"/>
        <end position="29"/>
    </location>
</feature>
<reference evidence="2" key="2">
    <citation type="submission" date="2023-01" db="EMBL/GenBank/DDBJ databases">
        <authorList>
            <person name="Sun Q."/>
            <person name="Evtushenko L."/>
        </authorList>
    </citation>
    <scope>NUCLEOTIDE SEQUENCE</scope>
    <source>
        <strain evidence="2">VKM Ac-1447</strain>
    </source>
</reference>
<dbReference type="RefSeq" id="WP_210005384.1">
    <property type="nucleotide sequence ID" value="NZ_BSEO01000001.1"/>
</dbReference>
<accession>A0A9W6M294</accession>
<gene>
    <name evidence="2" type="ORF">GCM10017586_03730</name>
</gene>
<name>A0A9W6M294_9MICO</name>
<keyword evidence="1" id="KW-0472">Membrane</keyword>
<organism evidence="2 3">
    <name type="scientific">Microbacterium imperiale</name>
    <dbReference type="NCBI Taxonomy" id="33884"/>
    <lineage>
        <taxon>Bacteria</taxon>
        <taxon>Bacillati</taxon>
        <taxon>Actinomycetota</taxon>
        <taxon>Actinomycetes</taxon>
        <taxon>Micrococcales</taxon>
        <taxon>Microbacteriaceae</taxon>
        <taxon>Microbacterium</taxon>
    </lineage>
</organism>